<comment type="function">
    <text evidence="3">Regulates mitochondrial small subunit maturation by controlling 15S rRNA 5'-end processing. Localizes to the 5' precursor of the 15S rRNA in a position that is subsequently occupied by mS47 in the mature yeast mtSSU. Uses structure and sequence-specific RNA recognition, binding to a single-stranded region of the precursor and specifically recognizing bases -6 to -1. The exchange of Ccm1 for mS47 is coupled to the irreversible removal of precursor rRNA that is accompanied by conformational changes of the mitoribosomal proteins uS5m and mS26. These conformational changes signal completion of 5'-end rRNA processing through protection of the mature 5'-end of the 15S rRNA and stabilization of mS47. The removal of the 5' precursor together with the dissociation of Ccm1 may be catalyzed by the 5'-3' exoribonuclease Pet127. Involved in the specific removal of group I introns in mitochondrial encoded transcripts.</text>
</comment>
<dbReference type="AlphaFoldDB" id="U4KW59"/>
<dbReference type="OrthoDB" id="185373at2759"/>
<evidence type="ECO:0000313" key="8">
    <source>
        <dbReference type="Proteomes" id="UP000018144"/>
    </source>
</evidence>
<keyword evidence="8" id="KW-1185">Reference proteome</keyword>
<feature type="compositionally biased region" description="Low complexity" evidence="6">
    <location>
        <begin position="90"/>
        <end position="99"/>
    </location>
</feature>
<protein>
    <submittedName>
        <fullName evidence="7">Similar to Pentatricopeptide repeat-containing protein At3g59040 acc. no. Q9LYT2</fullName>
    </submittedName>
</protein>
<feature type="region of interest" description="Disordered" evidence="6">
    <location>
        <begin position="127"/>
        <end position="195"/>
    </location>
</feature>
<feature type="compositionally biased region" description="Low complexity" evidence="6">
    <location>
        <begin position="169"/>
        <end position="178"/>
    </location>
</feature>
<feature type="region of interest" description="Disordered" evidence="6">
    <location>
        <begin position="27"/>
        <end position="115"/>
    </location>
</feature>
<dbReference type="EMBL" id="HF935265">
    <property type="protein sequence ID" value="CCX05657.1"/>
    <property type="molecule type" value="Genomic_DNA"/>
</dbReference>
<dbReference type="PANTHER" id="PTHR47936">
    <property type="entry name" value="PPR_LONG DOMAIN-CONTAINING PROTEIN"/>
    <property type="match status" value="1"/>
</dbReference>
<evidence type="ECO:0000313" key="7">
    <source>
        <dbReference type="EMBL" id="CCX05657.1"/>
    </source>
</evidence>
<feature type="repeat" description="PPR" evidence="5">
    <location>
        <begin position="383"/>
        <end position="417"/>
    </location>
</feature>
<dbReference type="InterPro" id="IPR002885">
    <property type="entry name" value="PPR_rpt"/>
</dbReference>
<sequence length="984" mass="111617">MIRPRTGLAAPSQTTLRYLRQLVFPPSGIENASSTQCLRAPAGNGQKHFSSKNNKVRLAKPSVVPNSDESSLKDTPLSSTSPDTPRRNKAATTSTSDPAAPRRKKPKGPGRPTVDEFLKETQDRILLVPPASDKGVDFTALPPNHPEGQGKEDGTVRDSAKVLQDVEEPTTTTATTPTGKPIASESEKRRQISLKGRLPHKESERWYREFCSVLKKRDIAGCKEMFFEARKNNIGEFHVQSAGNKLMDVCNKLSKHAEAPAIFSHLAIYHEFLATASFNMVLEALLIRKNYNLFVRTFQHYTKIPNSGLKPDHKTYELFIKCLAEVGDVTKLKTVMHALEEQRKPITLSSFAVYLAGVRDRHGSLEELEREFIWIQSRKRARQPALYNIMIEEALAYGKHSDAKRFVDQMKANGVQPDQRTWAAFVKTHARMADWEAVASALKNLGEMGIKFSHRTLNVLLDIYANAADDLTAVEKFFDALCQEEGFPSLGSYNIMIRANLSALNEAGSLKWAAYLRQAGHEPTAVTFNTFFQDMRLKHVPKALMYRVYNTVYNRDKNKVDEVTRNILYRHTFPQEKAIAAPPLSLADVTSVEMIDIQQTAKKMEVAIRHQDNRLAISTFREASAYIPITRETIKPLCDAYISIPDTQIDLPEAMPKSHIRREQIRNGVLGLMILNAKQEAEKTPVVHPIILRIIHGAYKFMEANSIPISHTITNTVAATLINYHDAVGALHIMNEVSKTRWGRQTGWYPESLTVLLRAYLIMQDIRGIRWVVDRLMETQKEPDQRFMEYLRRGMKGPGSGNFKEDLEQVIQQTKDYKLKLWLTIHRKAENVVQTMDADLGGTKPVDYPGYFGDPNRTTVSEEAIEKWKQRKRDVRISRRMSMERKLGYGQLKEKIGAVEEVLLEKDRPTPNGGWEAEAEEERKERQAEKDRERWEEARREPQWLAEAGAHNRGRRIGPQNDRKARGMIRRPSRPGGSGSSAPN</sequence>
<dbReference type="eggNOG" id="KOG4197">
    <property type="taxonomic scope" value="Eukaryota"/>
</dbReference>
<comment type="similarity">
    <text evidence="1">Belongs to the CCM1 family.</text>
</comment>
<feature type="region of interest" description="Disordered" evidence="6">
    <location>
        <begin position="903"/>
        <end position="984"/>
    </location>
</feature>
<dbReference type="PROSITE" id="PS51375">
    <property type="entry name" value="PPR"/>
    <property type="match status" value="1"/>
</dbReference>
<evidence type="ECO:0000256" key="6">
    <source>
        <dbReference type="SAM" id="MobiDB-lite"/>
    </source>
</evidence>
<gene>
    <name evidence="7" type="ORF">PCON_05244</name>
</gene>
<feature type="compositionally biased region" description="Basic and acidic residues" evidence="6">
    <location>
        <begin position="921"/>
        <end position="942"/>
    </location>
</feature>
<evidence type="ECO:0000256" key="3">
    <source>
        <dbReference type="ARBA" id="ARBA00044493"/>
    </source>
</evidence>
<dbReference type="Gene3D" id="1.25.40.10">
    <property type="entry name" value="Tetratricopeptide repeat domain"/>
    <property type="match status" value="2"/>
</dbReference>
<reference evidence="7 8" key="1">
    <citation type="journal article" date="2013" name="PLoS Genet.">
        <title>The genome and development-dependent transcriptomes of Pyronema confluens: a window into fungal evolution.</title>
        <authorList>
            <person name="Traeger S."/>
            <person name="Altegoer F."/>
            <person name="Freitag M."/>
            <person name="Gabaldon T."/>
            <person name="Kempken F."/>
            <person name="Kumar A."/>
            <person name="Marcet-Houben M."/>
            <person name="Poggeler S."/>
            <person name="Stajich J.E."/>
            <person name="Nowrousian M."/>
        </authorList>
    </citation>
    <scope>NUCLEOTIDE SEQUENCE [LARGE SCALE GENOMIC DNA]</scope>
    <source>
        <strain evidence="8">CBS 100304</strain>
        <tissue evidence="7">Vegetative mycelium</tissue>
    </source>
</reference>
<dbReference type="PANTHER" id="PTHR47936:SF1">
    <property type="entry name" value="PENTATRICOPEPTIDE REPEAT-CONTAINING PROTEIN GUN1, CHLOROPLASTIC"/>
    <property type="match status" value="1"/>
</dbReference>
<dbReference type="OMA" id="HKESERW"/>
<accession>U4KW59</accession>
<proteinExistence type="inferred from homology"/>
<dbReference type="Proteomes" id="UP000018144">
    <property type="component" value="Unassembled WGS sequence"/>
</dbReference>
<feature type="compositionally biased region" description="Basic and acidic residues" evidence="6">
    <location>
        <begin position="148"/>
        <end position="160"/>
    </location>
</feature>
<evidence type="ECO:0000256" key="2">
    <source>
        <dbReference type="ARBA" id="ARBA00022737"/>
    </source>
</evidence>
<organism evidence="7 8">
    <name type="scientific">Pyronema omphalodes (strain CBS 100304)</name>
    <name type="common">Pyronema confluens</name>
    <dbReference type="NCBI Taxonomy" id="1076935"/>
    <lineage>
        <taxon>Eukaryota</taxon>
        <taxon>Fungi</taxon>
        <taxon>Dikarya</taxon>
        <taxon>Ascomycota</taxon>
        <taxon>Pezizomycotina</taxon>
        <taxon>Pezizomycetes</taxon>
        <taxon>Pezizales</taxon>
        <taxon>Pyronemataceae</taxon>
        <taxon>Pyronema</taxon>
    </lineage>
</organism>
<dbReference type="InterPro" id="IPR011990">
    <property type="entry name" value="TPR-like_helical_dom_sf"/>
</dbReference>
<evidence type="ECO:0000256" key="5">
    <source>
        <dbReference type="PROSITE-ProRule" id="PRU00708"/>
    </source>
</evidence>
<comment type="subunit">
    <text evidence="4">Binds to mitochondrial small subunit 15S rRNA.</text>
</comment>
<evidence type="ECO:0000256" key="1">
    <source>
        <dbReference type="ARBA" id="ARBA00006192"/>
    </source>
</evidence>
<keyword evidence="2" id="KW-0677">Repeat</keyword>
<dbReference type="NCBIfam" id="TIGR00756">
    <property type="entry name" value="PPR"/>
    <property type="match status" value="1"/>
</dbReference>
<dbReference type="GO" id="GO:0031930">
    <property type="term" value="P:mitochondria-nucleus signaling pathway"/>
    <property type="evidence" value="ECO:0007669"/>
    <property type="project" value="TreeGrafter"/>
</dbReference>
<name>U4KW59_PYROM</name>
<evidence type="ECO:0000256" key="4">
    <source>
        <dbReference type="ARBA" id="ARBA00044511"/>
    </source>
</evidence>
<dbReference type="STRING" id="1076935.U4KW59"/>